<dbReference type="EMBL" id="RJKN01000006">
    <property type="protein sequence ID" value="ROP34645.1"/>
    <property type="molecule type" value="Genomic_DNA"/>
</dbReference>
<dbReference type="SFLD" id="SFLDS00003">
    <property type="entry name" value="Haloacid_Dehalogenase"/>
    <property type="match status" value="1"/>
</dbReference>
<dbReference type="InterPro" id="IPR041492">
    <property type="entry name" value="HAD_2"/>
</dbReference>
<keyword evidence="2" id="KW-0378">Hydrolase</keyword>
<dbReference type="SUPFAM" id="SSF56784">
    <property type="entry name" value="HAD-like"/>
    <property type="match status" value="1"/>
</dbReference>
<dbReference type="InterPro" id="IPR050155">
    <property type="entry name" value="HAD-like_hydrolase_sf"/>
</dbReference>
<keyword evidence="3" id="KW-1185">Reference proteome</keyword>
<sequence length="260" mass="26700">MAGARGRAYGRSVADPADRAPADLRPGVLLDVDGTLLDTNYLHVLAWWRALRDAGVEGVDMATVHRAIGIASEGLVERVVGSGGLDQPPGGGGGDVDDDLVERASDGHSAHYEELREHVTAFPGVADLLHALAGKGLAVVLATSGAAEDLDWMQPAIGAEDAVAGATTSGDVEDAKPAPDLLSTAVEQHGLDPDRTTAVGDTVWDVESAKAAGLPCIALTCGGISREELEQAGAALVLTSPRELLERLDDPAVTAVLLRG</sequence>
<dbReference type="PANTHER" id="PTHR43434:SF16">
    <property type="entry name" value="BLL8046 PROTEIN"/>
    <property type="match status" value="1"/>
</dbReference>
<accession>A0A3N1GWM5</accession>
<gene>
    <name evidence="2" type="ORF">EDC03_2461</name>
</gene>
<comment type="caution">
    <text evidence="2">The sequence shown here is derived from an EMBL/GenBank/DDBJ whole genome shotgun (WGS) entry which is preliminary data.</text>
</comment>
<organism evidence="2 3">
    <name type="scientific">Pseudokineococcus lusitanus</name>
    <dbReference type="NCBI Taxonomy" id="763993"/>
    <lineage>
        <taxon>Bacteria</taxon>
        <taxon>Bacillati</taxon>
        <taxon>Actinomycetota</taxon>
        <taxon>Actinomycetes</taxon>
        <taxon>Kineosporiales</taxon>
        <taxon>Kineosporiaceae</taxon>
        <taxon>Pseudokineococcus</taxon>
    </lineage>
</organism>
<dbReference type="AlphaFoldDB" id="A0A3N1GWM5"/>
<dbReference type="GO" id="GO:0006281">
    <property type="term" value="P:DNA repair"/>
    <property type="evidence" value="ECO:0007669"/>
    <property type="project" value="TreeGrafter"/>
</dbReference>
<evidence type="ECO:0000256" key="1">
    <source>
        <dbReference type="SAM" id="MobiDB-lite"/>
    </source>
</evidence>
<proteinExistence type="predicted"/>
<dbReference type="PANTHER" id="PTHR43434">
    <property type="entry name" value="PHOSPHOGLYCOLATE PHOSPHATASE"/>
    <property type="match status" value="1"/>
</dbReference>
<feature type="region of interest" description="Disordered" evidence="1">
    <location>
        <begin position="80"/>
        <end position="99"/>
    </location>
</feature>
<dbReference type="Pfam" id="PF13419">
    <property type="entry name" value="HAD_2"/>
    <property type="match status" value="1"/>
</dbReference>
<dbReference type="InterPro" id="IPR036412">
    <property type="entry name" value="HAD-like_sf"/>
</dbReference>
<dbReference type="Gene3D" id="1.10.150.240">
    <property type="entry name" value="Putative phosphatase, domain 2"/>
    <property type="match status" value="1"/>
</dbReference>
<name>A0A3N1GWM5_9ACTN</name>
<dbReference type="InterPro" id="IPR023198">
    <property type="entry name" value="PGP-like_dom2"/>
</dbReference>
<dbReference type="InterPro" id="IPR006439">
    <property type="entry name" value="HAD-SF_hydro_IA"/>
</dbReference>
<reference evidence="2 3" key="1">
    <citation type="journal article" date="2015" name="Stand. Genomic Sci.">
        <title>Genomic Encyclopedia of Bacterial and Archaeal Type Strains, Phase III: the genomes of soil and plant-associated and newly described type strains.</title>
        <authorList>
            <person name="Whitman W.B."/>
            <person name="Woyke T."/>
            <person name="Klenk H.P."/>
            <person name="Zhou Y."/>
            <person name="Lilburn T.G."/>
            <person name="Beck B.J."/>
            <person name="De Vos P."/>
            <person name="Vandamme P."/>
            <person name="Eisen J.A."/>
            <person name="Garrity G."/>
            <person name="Hugenholtz P."/>
            <person name="Kyrpides N.C."/>
        </authorList>
    </citation>
    <scope>NUCLEOTIDE SEQUENCE [LARGE SCALE GENOMIC DNA]</scope>
    <source>
        <strain evidence="2 3">CECT 7306</strain>
    </source>
</reference>
<evidence type="ECO:0000313" key="3">
    <source>
        <dbReference type="Proteomes" id="UP000276232"/>
    </source>
</evidence>
<dbReference type="InParanoid" id="A0A3N1GWM5"/>
<dbReference type="InterPro" id="IPR023214">
    <property type="entry name" value="HAD_sf"/>
</dbReference>
<dbReference type="Gene3D" id="3.40.50.1000">
    <property type="entry name" value="HAD superfamily/HAD-like"/>
    <property type="match status" value="1"/>
</dbReference>
<dbReference type="NCBIfam" id="TIGR01509">
    <property type="entry name" value="HAD-SF-IA-v3"/>
    <property type="match status" value="1"/>
</dbReference>
<dbReference type="GO" id="GO:0008967">
    <property type="term" value="F:phosphoglycolate phosphatase activity"/>
    <property type="evidence" value="ECO:0007669"/>
    <property type="project" value="TreeGrafter"/>
</dbReference>
<dbReference type="SFLD" id="SFLDG01129">
    <property type="entry name" value="C1.5:_HAD__Beta-PGM__Phosphata"/>
    <property type="match status" value="1"/>
</dbReference>
<protein>
    <submittedName>
        <fullName evidence="2">HAD superfamily hydrolase (TIGR01509 family)</fullName>
    </submittedName>
</protein>
<dbReference type="Proteomes" id="UP000276232">
    <property type="component" value="Unassembled WGS sequence"/>
</dbReference>
<evidence type="ECO:0000313" key="2">
    <source>
        <dbReference type="EMBL" id="ROP34645.1"/>
    </source>
</evidence>
<dbReference type="GO" id="GO:0005829">
    <property type="term" value="C:cytosol"/>
    <property type="evidence" value="ECO:0007669"/>
    <property type="project" value="TreeGrafter"/>
</dbReference>
<feature type="compositionally biased region" description="Gly residues" evidence="1">
    <location>
        <begin position="81"/>
        <end position="94"/>
    </location>
</feature>